<accession>A0ABV8MQJ8</accession>
<dbReference type="SUPFAM" id="SSF56300">
    <property type="entry name" value="Metallo-dependent phosphatases"/>
    <property type="match status" value="1"/>
</dbReference>
<dbReference type="PANTHER" id="PTHR33987">
    <property type="entry name" value="CALCINEURIN-LIKE METALLO-PHOSPHOESTERASE SUPERFAMILY PROTEIN"/>
    <property type="match status" value="1"/>
</dbReference>
<dbReference type="Gene3D" id="3.60.21.70">
    <property type="entry name" value="PhoD-like phosphatase"/>
    <property type="match status" value="1"/>
</dbReference>
<organism evidence="3 4">
    <name type="scientific">Chitinimonas lacunae</name>
    <dbReference type="NCBI Taxonomy" id="1963018"/>
    <lineage>
        <taxon>Bacteria</taxon>
        <taxon>Pseudomonadati</taxon>
        <taxon>Pseudomonadota</taxon>
        <taxon>Betaproteobacteria</taxon>
        <taxon>Neisseriales</taxon>
        <taxon>Chitinibacteraceae</taxon>
        <taxon>Chitinimonas</taxon>
    </lineage>
</organism>
<evidence type="ECO:0000259" key="1">
    <source>
        <dbReference type="Pfam" id="PF09423"/>
    </source>
</evidence>
<gene>
    <name evidence="3" type="ORF">ACFOW7_07170</name>
</gene>
<dbReference type="PANTHER" id="PTHR33987:SF1">
    <property type="entry name" value="CALCINEURIN-LIKE METALLO-PHOSPHOESTERASE SUPERFAMILY PROTEIN"/>
    <property type="match status" value="1"/>
</dbReference>
<evidence type="ECO:0000259" key="2">
    <source>
        <dbReference type="Pfam" id="PF25077"/>
    </source>
</evidence>
<dbReference type="CDD" id="cd07389">
    <property type="entry name" value="MPP_PhoD"/>
    <property type="match status" value="1"/>
</dbReference>
<feature type="domain" description="PhoD-like phosphatase metallophosphatase" evidence="1">
    <location>
        <begin position="252"/>
        <end position="386"/>
    </location>
</feature>
<dbReference type="InterPro" id="IPR029052">
    <property type="entry name" value="Metallo-depent_PP-like"/>
</dbReference>
<protein>
    <submittedName>
        <fullName evidence="3">Alkaline phosphatase D family protein</fullName>
    </submittedName>
</protein>
<dbReference type="InterPro" id="IPR056702">
    <property type="entry name" value="DUF7800"/>
</dbReference>
<name>A0ABV8MQJ8_9NEIS</name>
<dbReference type="Pfam" id="PF09423">
    <property type="entry name" value="PhoD"/>
    <property type="match status" value="1"/>
</dbReference>
<sequence length="441" mass="49954">MWRPALLALLLGGGVAAADLVAGPMAGPPTHRGVTLWLQADGAARASVEYWPLSAPKTRRRSEVQVLGAAEDFSAKIRLFGLEPGERYGYRVLFDGKPVGKELQFATQELWQWRRDAPDFKVVAGSCNYGNEPPFDRPGKPYGDRHLTIFPRMAEQKPDLTLWLGDNVYYREVDYSSPEGMAYRWKRERSQGYMQSIFQVGGHAAIWDDHDYGPNDANRSFVFKGEALKLQQRYWPNPSFGLPELPGAFTTFSFNDVDFFLLDNRSYRDDPAMPASPDKTMFGPEQMRWLKNALLGSTAAFKVVVGGSLFLRNEERADDWNDYPAEREAFFDWMQKVRLEGVFFMSGDVHRAQLSRVERRNGYPLYDLTCSPLTSGGHNDPKLNQQPELVPGTLVAGERSFCSLEFQGKKAERRVVIKVINADGEVKWEKALSRAELTYPK</sequence>
<reference evidence="4" key="1">
    <citation type="journal article" date="2019" name="Int. J. Syst. Evol. Microbiol.">
        <title>The Global Catalogue of Microorganisms (GCM) 10K type strain sequencing project: providing services to taxonomists for standard genome sequencing and annotation.</title>
        <authorList>
            <consortium name="The Broad Institute Genomics Platform"/>
            <consortium name="The Broad Institute Genome Sequencing Center for Infectious Disease"/>
            <person name="Wu L."/>
            <person name="Ma J."/>
        </authorList>
    </citation>
    <scope>NUCLEOTIDE SEQUENCE [LARGE SCALE GENOMIC DNA]</scope>
    <source>
        <strain evidence="4">LMG 29894</strain>
    </source>
</reference>
<dbReference type="Proteomes" id="UP001595791">
    <property type="component" value="Unassembled WGS sequence"/>
</dbReference>
<dbReference type="InterPro" id="IPR018946">
    <property type="entry name" value="PhoD-like_MPP"/>
</dbReference>
<dbReference type="EMBL" id="JBHSBU010000001">
    <property type="protein sequence ID" value="MFC4159136.1"/>
    <property type="molecule type" value="Genomic_DNA"/>
</dbReference>
<feature type="domain" description="DUF7800" evidence="2">
    <location>
        <begin position="18"/>
        <end position="102"/>
    </location>
</feature>
<comment type="caution">
    <text evidence="3">The sequence shown here is derived from an EMBL/GenBank/DDBJ whole genome shotgun (WGS) entry which is preliminary data.</text>
</comment>
<proteinExistence type="predicted"/>
<evidence type="ECO:0000313" key="3">
    <source>
        <dbReference type="EMBL" id="MFC4159136.1"/>
    </source>
</evidence>
<keyword evidence="4" id="KW-1185">Reference proteome</keyword>
<dbReference type="RefSeq" id="WP_378162567.1">
    <property type="nucleotide sequence ID" value="NZ_JBHSBU010000001.1"/>
</dbReference>
<dbReference type="InterPro" id="IPR038607">
    <property type="entry name" value="PhoD-like_sf"/>
</dbReference>
<dbReference type="Pfam" id="PF25077">
    <property type="entry name" value="DUF7800"/>
    <property type="match status" value="1"/>
</dbReference>
<evidence type="ECO:0000313" key="4">
    <source>
        <dbReference type="Proteomes" id="UP001595791"/>
    </source>
</evidence>